<dbReference type="RefSeq" id="WP_143756970.1">
    <property type="nucleotide sequence ID" value="NZ_FCOJ02000098.1"/>
</dbReference>
<evidence type="ECO:0000313" key="2">
    <source>
        <dbReference type="Proteomes" id="UP000054596"/>
    </source>
</evidence>
<evidence type="ECO:0000313" key="1">
    <source>
        <dbReference type="EMBL" id="SAK95571.1"/>
    </source>
</evidence>
<comment type="caution">
    <text evidence="1">The sequence shown here is derived from an EMBL/GenBank/DDBJ whole genome shotgun (WGS) entry which is preliminary data.</text>
</comment>
<gene>
    <name evidence="1" type="ORF">AWB82_06929</name>
</gene>
<dbReference type="AlphaFoldDB" id="A0A158DLQ6"/>
<protein>
    <submittedName>
        <fullName evidence="1">Uncharacterized protein</fullName>
    </submittedName>
</protein>
<dbReference type="EMBL" id="FCOJ02000098">
    <property type="protein sequence ID" value="SAK95571.1"/>
    <property type="molecule type" value="Genomic_DNA"/>
</dbReference>
<keyword evidence="2" id="KW-1185">Reference proteome</keyword>
<name>A0A158DLQ6_9BURK</name>
<organism evidence="1 2">
    <name type="scientific">Caballeronia glebae</name>
    <dbReference type="NCBI Taxonomy" id="1777143"/>
    <lineage>
        <taxon>Bacteria</taxon>
        <taxon>Pseudomonadati</taxon>
        <taxon>Pseudomonadota</taxon>
        <taxon>Betaproteobacteria</taxon>
        <taxon>Burkholderiales</taxon>
        <taxon>Burkholderiaceae</taxon>
        <taxon>Caballeronia</taxon>
    </lineage>
</organism>
<proteinExistence type="predicted"/>
<dbReference type="Proteomes" id="UP000054596">
    <property type="component" value="Unassembled WGS sequence"/>
</dbReference>
<reference evidence="1" key="1">
    <citation type="submission" date="2016-01" db="EMBL/GenBank/DDBJ databases">
        <authorList>
            <person name="Peeters C."/>
        </authorList>
    </citation>
    <scope>NUCLEOTIDE SEQUENCE [LARGE SCALE GENOMIC DNA]</scope>
    <source>
        <strain evidence="1">LMG 29325</strain>
    </source>
</reference>
<accession>A0A158DLQ6</accession>
<dbReference type="OrthoDB" id="9009687at2"/>
<sequence>MPKPQRVTLVFYNEEVRQIQVCTVVRSEVQSVIERQISRGTAMNVPLGTEDAEPQITDDVLKQIGGLAVLSQGVANPELRSRFHFTTENPMKWDETPPAE</sequence>